<feature type="chain" id="PRO_5019271970" description="Secreted protein" evidence="1">
    <location>
        <begin position="24"/>
        <end position="97"/>
    </location>
</feature>
<evidence type="ECO:0000313" key="2">
    <source>
        <dbReference type="EMBL" id="RYQ97257.1"/>
    </source>
</evidence>
<feature type="signal peptide" evidence="1">
    <location>
        <begin position="1"/>
        <end position="23"/>
    </location>
</feature>
<dbReference type="EMBL" id="SDMP01000018">
    <property type="protein sequence ID" value="RYQ97257.1"/>
    <property type="molecule type" value="Genomic_DNA"/>
</dbReference>
<keyword evidence="3" id="KW-1185">Reference proteome</keyword>
<proteinExistence type="predicted"/>
<evidence type="ECO:0008006" key="4">
    <source>
        <dbReference type="Google" id="ProtNLM"/>
    </source>
</evidence>
<evidence type="ECO:0000313" key="3">
    <source>
        <dbReference type="Proteomes" id="UP000289738"/>
    </source>
</evidence>
<evidence type="ECO:0000256" key="1">
    <source>
        <dbReference type="SAM" id="SignalP"/>
    </source>
</evidence>
<organism evidence="2 3">
    <name type="scientific">Arachis hypogaea</name>
    <name type="common">Peanut</name>
    <dbReference type="NCBI Taxonomy" id="3818"/>
    <lineage>
        <taxon>Eukaryota</taxon>
        <taxon>Viridiplantae</taxon>
        <taxon>Streptophyta</taxon>
        <taxon>Embryophyta</taxon>
        <taxon>Tracheophyta</taxon>
        <taxon>Spermatophyta</taxon>
        <taxon>Magnoliopsida</taxon>
        <taxon>eudicotyledons</taxon>
        <taxon>Gunneridae</taxon>
        <taxon>Pentapetalae</taxon>
        <taxon>rosids</taxon>
        <taxon>fabids</taxon>
        <taxon>Fabales</taxon>
        <taxon>Fabaceae</taxon>
        <taxon>Papilionoideae</taxon>
        <taxon>50 kb inversion clade</taxon>
        <taxon>dalbergioids sensu lato</taxon>
        <taxon>Dalbergieae</taxon>
        <taxon>Pterocarpus clade</taxon>
        <taxon>Arachis</taxon>
    </lineage>
</organism>
<sequence>MHIWLTTHILVFFNVMCCSLSDGRMNRCFVIVIRVYRVEPCESSDASVRELAKVFRPEGHCITLRGVQLHDWKVLHAGWIEEWDNRCNTRCEICTAF</sequence>
<gene>
    <name evidence="2" type="ORF">Ahy_B08g093285</name>
</gene>
<dbReference type="AlphaFoldDB" id="A0A444Y5S0"/>
<keyword evidence="1" id="KW-0732">Signal</keyword>
<reference evidence="2 3" key="1">
    <citation type="submission" date="2019-01" db="EMBL/GenBank/DDBJ databases">
        <title>Sequencing of cultivated peanut Arachis hypogaea provides insights into genome evolution and oil improvement.</title>
        <authorList>
            <person name="Chen X."/>
        </authorList>
    </citation>
    <scope>NUCLEOTIDE SEQUENCE [LARGE SCALE GENOMIC DNA]</scope>
    <source>
        <strain evidence="3">cv. Fuhuasheng</strain>
        <tissue evidence="2">Leaves</tissue>
    </source>
</reference>
<comment type="caution">
    <text evidence="2">The sequence shown here is derived from an EMBL/GenBank/DDBJ whole genome shotgun (WGS) entry which is preliminary data.</text>
</comment>
<protein>
    <recommendedName>
        <fullName evidence="4">Secreted protein</fullName>
    </recommendedName>
</protein>
<name>A0A444Y5S0_ARAHY</name>
<accession>A0A444Y5S0</accession>
<dbReference type="Proteomes" id="UP000289738">
    <property type="component" value="Chromosome B08"/>
</dbReference>